<feature type="region of interest" description="Disordered" evidence="1">
    <location>
        <begin position="261"/>
        <end position="334"/>
    </location>
</feature>
<comment type="caution">
    <text evidence="2">The sequence shown here is derived from an EMBL/GenBank/DDBJ whole genome shotgun (WGS) entry which is preliminary data.</text>
</comment>
<reference evidence="2" key="1">
    <citation type="journal article" date="2023" name="Front. Mar. Sci.">
        <title>A new Merluccius polli reference genome to investigate the effects of global change in West African waters.</title>
        <authorList>
            <person name="Mateo J.L."/>
            <person name="Blanco-Fernandez C."/>
            <person name="Garcia-Vazquez E."/>
            <person name="Machado-Schiaffino G."/>
        </authorList>
    </citation>
    <scope>NUCLEOTIDE SEQUENCE</scope>
    <source>
        <strain evidence="2">C29</strain>
        <tissue evidence="2">Fin</tissue>
    </source>
</reference>
<dbReference type="Proteomes" id="UP001174136">
    <property type="component" value="Unassembled WGS sequence"/>
</dbReference>
<feature type="compositionally biased region" description="Polar residues" evidence="1">
    <location>
        <begin position="316"/>
        <end position="334"/>
    </location>
</feature>
<organism evidence="2 3">
    <name type="scientific">Merluccius polli</name>
    <name type="common">Benguela hake</name>
    <name type="synonym">Merluccius cadenati</name>
    <dbReference type="NCBI Taxonomy" id="89951"/>
    <lineage>
        <taxon>Eukaryota</taxon>
        <taxon>Metazoa</taxon>
        <taxon>Chordata</taxon>
        <taxon>Craniata</taxon>
        <taxon>Vertebrata</taxon>
        <taxon>Euteleostomi</taxon>
        <taxon>Actinopterygii</taxon>
        <taxon>Neopterygii</taxon>
        <taxon>Teleostei</taxon>
        <taxon>Neoteleostei</taxon>
        <taxon>Acanthomorphata</taxon>
        <taxon>Zeiogadaria</taxon>
        <taxon>Gadariae</taxon>
        <taxon>Gadiformes</taxon>
        <taxon>Gadoidei</taxon>
        <taxon>Merlucciidae</taxon>
        <taxon>Merluccius</taxon>
    </lineage>
</organism>
<name>A0AA47PBP8_MERPO</name>
<feature type="compositionally biased region" description="Basic and acidic residues" evidence="1">
    <location>
        <begin position="286"/>
        <end position="295"/>
    </location>
</feature>
<dbReference type="EMBL" id="JAOPHQ010000037">
    <property type="protein sequence ID" value="KAK0156080.1"/>
    <property type="molecule type" value="Genomic_DNA"/>
</dbReference>
<evidence type="ECO:0000256" key="1">
    <source>
        <dbReference type="SAM" id="MobiDB-lite"/>
    </source>
</evidence>
<evidence type="ECO:0000313" key="2">
    <source>
        <dbReference type="EMBL" id="KAK0156080.1"/>
    </source>
</evidence>
<dbReference type="InterPro" id="IPR033557">
    <property type="entry name" value="CIMAP2"/>
</dbReference>
<dbReference type="AlphaFoldDB" id="A0AA47PBP8"/>
<sequence length="334" mass="36715">MMTPEMTGLGPGAYDVHSGDFTARAVAERARGPGWHRALTTAKEARTPRFLYREAWANKQFLKTKVGPGTYESTDFIHELARKPGSVRGVCASLDRRFPEVQSCTPGPGNYGDGGIPGAALDKKYAQSAGGILMKHRVGSKRFPEETKDCGPSPCTYVLKSSVDILLSKRTGARGLYDLFTGQRDAPIVAGYFAVPKRVVGTTPAERDLESFCDVLNRPERRKQGVFSSLQRHPSAPSERIYHSTLAQCPRSPCSPGPGYYEAGFPRRPMNHKPPPFLSSSPHHSKQQERQKTGCDRGVGPGRYNVDVKGEKRYRSPTSAFKSSTPRFPSQLRG</sequence>
<keyword evidence="3" id="KW-1185">Reference proteome</keyword>
<protein>
    <submittedName>
        <fullName evidence="2">Lymphocyte expansion molecule</fullName>
    </submittedName>
</protein>
<evidence type="ECO:0000313" key="3">
    <source>
        <dbReference type="Proteomes" id="UP001174136"/>
    </source>
</evidence>
<proteinExistence type="predicted"/>
<dbReference type="PANTHER" id="PTHR34914">
    <property type="entry name" value="LYMPHOCYTE EXPANSION MOLECULE"/>
    <property type="match status" value="1"/>
</dbReference>
<dbReference type="PANTHER" id="PTHR34914:SF1">
    <property type="entry name" value="LYMPHOCYTE EXPANSION MOLECULE"/>
    <property type="match status" value="1"/>
</dbReference>
<accession>A0AA47PBP8</accession>
<dbReference type="InterPro" id="IPR010736">
    <property type="entry name" value="SHIPPO-rpt"/>
</dbReference>
<gene>
    <name evidence="2" type="primary">Lexm</name>
    <name evidence="2" type="ORF">N1851_001393</name>
</gene>
<dbReference type="Pfam" id="PF07004">
    <property type="entry name" value="SHIPPO-rpt"/>
    <property type="match status" value="2"/>
</dbReference>